<dbReference type="AlphaFoldDB" id="A0A922MXC7"/>
<evidence type="ECO:0000256" key="1">
    <source>
        <dbReference type="SAM" id="MobiDB-lite"/>
    </source>
</evidence>
<gene>
    <name evidence="2" type="ORF">HF086_003310</name>
</gene>
<protein>
    <submittedName>
        <fullName evidence="2">Uncharacterized protein</fullName>
    </submittedName>
</protein>
<organism evidence="2 3">
    <name type="scientific">Spodoptera exigua</name>
    <name type="common">Beet armyworm</name>
    <name type="synonym">Noctua fulgens</name>
    <dbReference type="NCBI Taxonomy" id="7107"/>
    <lineage>
        <taxon>Eukaryota</taxon>
        <taxon>Metazoa</taxon>
        <taxon>Ecdysozoa</taxon>
        <taxon>Arthropoda</taxon>
        <taxon>Hexapoda</taxon>
        <taxon>Insecta</taxon>
        <taxon>Pterygota</taxon>
        <taxon>Neoptera</taxon>
        <taxon>Endopterygota</taxon>
        <taxon>Lepidoptera</taxon>
        <taxon>Glossata</taxon>
        <taxon>Ditrysia</taxon>
        <taxon>Noctuoidea</taxon>
        <taxon>Noctuidae</taxon>
        <taxon>Amphipyrinae</taxon>
        <taxon>Spodoptera</taxon>
    </lineage>
</organism>
<feature type="compositionally biased region" description="Polar residues" evidence="1">
    <location>
        <begin position="139"/>
        <end position="150"/>
    </location>
</feature>
<sequence>MSSHKGYNRIDQARATSSACKHDTMPADSSAAAHYCSDSPGAISLTSYHPNSPRPASCLLNIAARALLRVVSKHLTQIFHKGLFINRPRSNSYSGISSEAPVTNTQTLEALYVENAHKNDQNDTQNWQKENSRKRLRSSPETTSRTQKQTKLSYWLAAPVPTSNMFAELAIPEETKAADQVTRHIEKPPPFFVDKVSNIQPLSKMLEDVAHEDYEIKILQGERVKIQAKSPESYSTIYKELKSRNTEFFTYQPKGEKNFRVVLKHMHPSTDTEEIKQALEELHHKPNNEAFGAPIALQTENDIVNAIEFFTTSIQSAAWNSTPIVQHKPAEQYVPPSILDKIREKRNLRKLWQQNRCPDTKKHLNHKIKELKDILDQHRNAGLQAYLEDLDATSATDYSLWKATKNLKRPVTTSPPLRKADNCWARSDQEKAYVFAEHLSNVFQPHPYEGPVEHEKTKTEANIHIEACLPDGVGNNIK</sequence>
<evidence type="ECO:0000313" key="2">
    <source>
        <dbReference type="EMBL" id="KAH9644980.1"/>
    </source>
</evidence>
<dbReference type="EMBL" id="JACEFF010000058">
    <property type="protein sequence ID" value="KAH9644980.1"/>
    <property type="molecule type" value="Genomic_DNA"/>
</dbReference>
<name>A0A922MXC7_SPOEX</name>
<accession>A0A922MXC7</accession>
<reference evidence="2" key="1">
    <citation type="journal article" date="2021" name="G3 (Bethesda)">
        <title>Genome and transcriptome analysis of the beet armyworm Spodoptera exigua reveals targets for pest control. .</title>
        <authorList>
            <person name="Simon S."/>
            <person name="Breeschoten T."/>
            <person name="Jansen H.J."/>
            <person name="Dirks R.P."/>
            <person name="Schranz M.E."/>
            <person name="Ros V.I.D."/>
        </authorList>
    </citation>
    <scope>NUCLEOTIDE SEQUENCE</scope>
    <source>
        <strain evidence="2">TB_SE_WUR_2020</strain>
    </source>
</reference>
<dbReference type="Proteomes" id="UP000814243">
    <property type="component" value="Unassembled WGS sequence"/>
</dbReference>
<comment type="caution">
    <text evidence="2">The sequence shown here is derived from an EMBL/GenBank/DDBJ whole genome shotgun (WGS) entry which is preliminary data.</text>
</comment>
<feature type="region of interest" description="Disordered" evidence="1">
    <location>
        <begin position="116"/>
        <end position="150"/>
    </location>
</feature>
<evidence type="ECO:0000313" key="3">
    <source>
        <dbReference type="Proteomes" id="UP000814243"/>
    </source>
</evidence>
<proteinExistence type="predicted"/>